<keyword evidence="6" id="KW-1185">Reference proteome</keyword>
<gene>
    <name evidence="5" type="ORF">J2Z37_002102</name>
</gene>
<dbReference type="Proteomes" id="UP001519343">
    <property type="component" value="Unassembled WGS sequence"/>
</dbReference>
<dbReference type="PIRSF" id="PIRSF005690">
    <property type="entry name" value="GerBA"/>
    <property type="match status" value="1"/>
</dbReference>
<dbReference type="Pfam" id="PF03323">
    <property type="entry name" value="GerA"/>
    <property type="match status" value="1"/>
</dbReference>
<feature type="region of interest" description="Disordered" evidence="3">
    <location>
        <begin position="510"/>
        <end position="532"/>
    </location>
</feature>
<feature type="transmembrane region" description="Helical" evidence="4">
    <location>
        <begin position="411"/>
        <end position="431"/>
    </location>
</feature>
<dbReference type="RefSeq" id="WP_209810168.1">
    <property type="nucleotide sequence ID" value="NZ_JAGGKT010000005.1"/>
</dbReference>
<keyword evidence="4" id="KW-0812">Transmembrane</keyword>
<evidence type="ECO:0000256" key="3">
    <source>
        <dbReference type="SAM" id="MobiDB-lite"/>
    </source>
</evidence>
<proteinExistence type="inferred from homology"/>
<accession>A0ABS4GPF1</accession>
<name>A0ABS4GPF1_9BACL</name>
<protein>
    <submittedName>
        <fullName evidence="5">Spore germination protein KA</fullName>
    </submittedName>
</protein>
<feature type="transmembrane region" description="Helical" evidence="4">
    <location>
        <begin position="317"/>
        <end position="336"/>
    </location>
</feature>
<evidence type="ECO:0000256" key="4">
    <source>
        <dbReference type="SAM" id="Phobius"/>
    </source>
</evidence>
<reference evidence="5 6" key="1">
    <citation type="submission" date="2021-03" db="EMBL/GenBank/DDBJ databases">
        <title>Genomic Encyclopedia of Type Strains, Phase IV (KMG-IV): sequencing the most valuable type-strain genomes for metagenomic binning, comparative biology and taxonomic classification.</title>
        <authorList>
            <person name="Goeker M."/>
        </authorList>
    </citation>
    <scope>NUCLEOTIDE SEQUENCE [LARGE SCALE GENOMIC DNA]</scope>
    <source>
        <strain evidence="5 6">DSM 24738</strain>
    </source>
</reference>
<dbReference type="PANTHER" id="PTHR22550">
    <property type="entry name" value="SPORE GERMINATION PROTEIN"/>
    <property type="match status" value="1"/>
</dbReference>
<comment type="similarity">
    <text evidence="1">Belongs to the GerABKA family.</text>
</comment>
<keyword evidence="4" id="KW-1133">Transmembrane helix</keyword>
<evidence type="ECO:0000313" key="5">
    <source>
        <dbReference type="EMBL" id="MBP1932101.1"/>
    </source>
</evidence>
<dbReference type="InterPro" id="IPR004995">
    <property type="entry name" value="Spore_Ger"/>
</dbReference>
<comment type="caution">
    <text evidence="5">The sequence shown here is derived from an EMBL/GenBank/DDBJ whole genome shotgun (WGS) entry which is preliminary data.</text>
</comment>
<dbReference type="PANTHER" id="PTHR22550:SF5">
    <property type="entry name" value="LEUCINE ZIPPER PROTEIN 4"/>
    <property type="match status" value="1"/>
</dbReference>
<evidence type="ECO:0000256" key="1">
    <source>
        <dbReference type="ARBA" id="ARBA00005278"/>
    </source>
</evidence>
<evidence type="ECO:0000313" key="6">
    <source>
        <dbReference type="Proteomes" id="UP001519343"/>
    </source>
</evidence>
<dbReference type="InterPro" id="IPR050768">
    <property type="entry name" value="UPF0353/GerABKA_families"/>
</dbReference>
<feature type="transmembrane region" description="Helical" evidence="4">
    <location>
        <begin position="443"/>
        <end position="467"/>
    </location>
</feature>
<evidence type="ECO:0000256" key="2">
    <source>
        <dbReference type="ARBA" id="ARBA00023136"/>
    </source>
</evidence>
<sequence>MGLFTKIRKKLTGASSASAQNQNYLKPDPLHPTLQENIQKIKETLGNSTDLMIRKIQIGKNRKYRIGIFYIDGLVDNKTIQKDIMKSLLTEILGTEVEEKISRDPLPLLKESILSVGSLKDIGDYGTFFSSLLSGETVLLVDGCEQGLALSTVGGEQRAITEPVTQTVVRGPQNAFTENIHTNVSLVRRIIKDPNLWMETRTIGRVTQTKVSVMYLKGIADEKVVEEVRQRLDHIDIDGILESGYIEELIQDNTYSPFPTVYNSERPDVIASELLEGRIAILVDGTPFVLVVPAIFVQFFQSAEDYYQRADFGLIRILRYVALALALLGPSFYVAITTFHQEMLPTTLLISLAAQREGVPFPAFIEALIMETTFELLREAGVRMPRPVGQAVSIVGALVIGQAAVEAGLVSAAMVIVVSVTAIANFTFPSFNIGISIRLLRFGLMFIAASFGLFGITVGLIAIVLHLCSLKSFGVPYLSPMAPFILSDQKDAIIRLPRWALFTRSKTTHPRNLVRQQPPQKAKPKPPKGEGS</sequence>
<dbReference type="EMBL" id="JAGGKT010000005">
    <property type="protein sequence ID" value="MBP1932101.1"/>
    <property type="molecule type" value="Genomic_DNA"/>
</dbReference>
<organism evidence="5 6">
    <name type="scientific">Ammoniphilus resinae</name>
    <dbReference type="NCBI Taxonomy" id="861532"/>
    <lineage>
        <taxon>Bacteria</taxon>
        <taxon>Bacillati</taxon>
        <taxon>Bacillota</taxon>
        <taxon>Bacilli</taxon>
        <taxon>Bacillales</taxon>
        <taxon>Paenibacillaceae</taxon>
        <taxon>Aneurinibacillus group</taxon>
        <taxon>Ammoniphilus</taxon>
    </lineage>
</organism>
<keyword evidence="2 4" id="KW-0472">Membrane</keyword>